<gene>
    <name evidence="4" type="ORF">ADS77_15775</name>
</gene>
<feature type="domain" description="Outer membrane protein beta-barrel" evidence="3">
    <location>
        <begin position="50"/>
        <end position="219"/>
    </location>
</feature>
<evidence type="ECO:0000313" key="4">
    <source>
        <dbReference type="EMBL" id="KPH60767.1"/>
    </source>
</evidence>
<evidence type="ECO:0000256" key="1">
    <source>
        <dbReference type="ARBA" id="ARBA00022729"/>
    </source>
</evidence>
<evidence type="ECO:0000259" key="3">
    <source>
        <dbReference type="Pfam" id="PF13505"/>
    </source>
</evidence>
<evidence type="ECO:0000256" key="2">
    <source>
        <dbReference type="SAM" id="SignalP"/>
    </source>
</evidence>
<evidence type="ECO:0000313" key="5">
    <source>
        <dbReference type="Proteomes" id="UP000037848"/>
    </source>
</evidence>
<dbReference type="PATRIC" id="fig|187330.3.peg.1590"/>
<reference evidence="4 5" key="1">
    <citation type="submission" date="2015-08" db="EMBL/GenBank/DDBJ databases">
        <title>Draft Genome Sequence of Pseudoalteromonas porphyrae UCD-SED14.</title>
        <authorList>
            <person name="Coil D.A."/>
            <person name="Jospin G."/>
            <person name="Lee R.D."/>
            <person name="Eisen J.A."/>
        </authorList>
    </citation>
    <scope>NUCLEOTIDE SEQUENCE [LARGE SCALE GENOMIC DNA]</scope>
    <source>
        <strain evidence="4 5">UCD-SED14</strain>
    </source>
</reference>
<dbReference type="RefSeq" id="WP_054206203.1">
    <property type="nucleotide sequence ID" value="NZ_LHPH01000020.1"/>
</dbReference>
<keyword evidence="5" id="KW-1185">Reference proteome</keyword>
<dbReference type="AlphaFoldDB" id="A0A0N1EHQ6"/>
<dbReference type="STRING" id="187330.AMS58_16865"/>
<dbReference type="SUPFAM" id="SSF56925">
    <property type="entry name" value="OMPA-like"/>
    <property type="match status" value="1"/>
</dbReference>
<dbReference type="InterPro" id="IPR011250">
    <property type="entry name" value="OMP/PagP_B-barrel"/>
</dbReference>
<dbReference type="EMBL" id="LHPH01000020">
    <property type="protein sequence ID" value="KPH60767.1"/>
    <property type="molecule type" value="Genomic_DNA"/>
</dbReference>
<dbReference type="OrthoDB" id="7620169at2"/>
<dbReference type="InterPro" id="IPR027385">
    <property type="entry name" value="Beta-barrel_OMP"/>
</dbReference>
<sequence length="219" mass="24434">MKKIIIGGALCVLPLFSHAETKIITEVLIGKSSNDIYSLTESESAKKHYSSKQNTNSTGFRVGLNFTDYLTVELSKHKHGSSDNIATVIMPEQHGFLEHRFEAEIPIDIESIRFGVKGELELFDDFSVNGRFGLAHWNYTGSTPLKLSHPSSHYDIGKSGNAPYASLGFDYKLTKNLYVGLEYSLFKAKDKAEVTDLGVATHSYEHKVKDLLLVVGWKF</sequence>
<dbReference type="Proteomes" id="UP000037848">
    <property type="component" value="Unassembled WGS sequence"/>
</dbReference>
<feature type="signal peptide" evidence="2">
    <location>
        <begin position="1"/>
        <end position="19"/>
    </location>
</feature>
<accession>A0A0N1EHQ6</accession>
<dbReference type="Pfam" id="PF13505">
    <property type="entry name" value="OMP_b-brl"/>
    <property type="match status" value="1"/>
</dbReference>
<protein>
    <recommendedName>
        <fullName evidence="3">Outer membrane protein beta-barrel domain-containing protein</fullName>
    </recommendedName>
</protein>
<comment type="caution">
    <text evidence="4">The sequence shown here is derived from an EMBL/GenBank/DDBJ whole genome shotgun (WGS) entry which is preliminary data.</text>
</comment>
<organism evidence="4 5">
    <name type="scientific">Pseudoalteromonas porphyrae</name>
    <dbReference type="NCBI Taxonomy" id="187330"/>
    <lineage>
        <taxon>Bacteria</taxon>
        <taxon>Pseudomonadati</taxon>
        <taxon>Pseudomonadota</taxon>
        <taxon>Gammaproteobacteria</taxon>
        <taxon>Alteromonadales</taxon>
        <taxon>Pseudoalteromonadaceae</taxon>
        <taxon>Pseudoalteromonas</taxon>
    </lineage>
</organism>
<dbReference type="Gene3D" id="2.40.160.20">
    <property type="match status" value="1"/>
</dbReference>
<keyword evidence="1 2" id="KW-0732">Signal</keyword>
<proteinExistence type="predicted"/>
<feature type="chain" id="PRO_5005870290" description="Outer membrane protein beta-barrel domain-containing protein" evidence="2">
    <location>
        <begin position="20"/>
        <end position="219"/>
    </location>
</feature>
<name>A0A0N1EHQ6_9GAMM</name>